<comment type="caution">
    <text evidence="1">The sequence shown here is derived from an EMBL/GenBank/DDBJ whole genome shotgun (WGS) entry which is preliminary data.</text>
</comment>
<gene>
    <name evidence="1" type="ORF">DWX90_03510</name>
</gene>
<organism evidence="1 2">
    <name type="scientific">Segatella copri</name>
    <dbReference type="NCBI Taxonomy" id="165179"/>
    <lineage>
        <taxon>Bacteria</taxon>
        <taxon>Pseudomonadati</taxon>
        <taxon>Bacteroidota</taxon>
        <taxon>Bacteroidia</taxon>
        <taxon>Bacteroidales</taxon>
        <taxon>Prevotellaceae</taxon>
        <taxon>Segatella</taxon>
    </lineage>
</organism>
<sequence>MAKVNNIKSWADYTEPSYPLLLISYWIPFNAWYTSATEQQKDRDCLMYFKSNPNNKVYQKIKYLLDPKNKSYEGQSFKHEFVCLDNLLKHGNFPSIENPIMFGSIEMQANTTFENQKIVEGTKYVARRYKDGNEFGKPAKSIDVIKENLVTHEVKTIHLNKHDFVKLNEEFKKNSWTRDNKKVALELFKTIEPVIHKDVKDTRLGRIRIEGSNYTNDYVVLAAAIIDVLYDLRCKAVHGEIEINSTMLQVYEHAFALLKILVTDFY</sequence>
<name>A0AA92W2S4_9BACT</name>
<dbReference type="AlphaFoldDB" id="A0AA92W2S4"/>
<evidence type="ECO:0000313" key="2">
    <source>
        <dbReference type="Proteomes" id="UP000286113"/>
    </source>
</evidence>
<dbReference type="EMBL" id="QRVN01000004">
    <property type="protein sequence ID" value="RGS48261.1"/>
    <property type="molecule type" value="Genomic_DNA"/>
</dbReference>
<reference evidence="1 2" key="1">
    <citation type="submission" date="2018-08" db="EMBL/GenBank/DDBJ databases">
        <title>A genome reference for cultivated species of the human gut microbiota.</title>
        <authorList>
            <person name="Zou Y."/>
            <person name="Xue W."/>
            <person name="Luo G."/>
        </authorList>
    </citation>
    <scope>NUCLEOTIDE SEQUENCE [LARGE SCALE GENOMIC DNA]</scope>
    <source>
        <strain evidence="1 2">AF22-1</strain>
    </source>
</reference>
<dbReference type="Proteomes" id="UP000286113">
    <property type="component" value="Unassembled WGS sequence"/>
</dbReference>
<evidence type="ECO:0000313" key="1">
    <source>
        <dbReference type="EMBL" id="RGS48261.1"/>
    </source>
</evidence>
<accession>A0AA92W2S4</accession>
<proteinExistence type="predicted"/>
<protein>
    <submittedName>
        <fullName evidence="1">Uncharacterized protein</fullName>
    </submittedName>
</protein>